<evidence type="ECO:0000256" key="3">
    <source>
        <dbReference type="SAM" id="MobiDB-lite"/>
    </source>
</evidence>
<feature type="domain" description="Ig-like" evidence="4">
    <location>
        <begin position="128"/>
        <end position="219"/>
    </location>
</feature>
<dbReference type="SUPFAM" id="SSF49265">
    <property type="entry name" value="Fibronectin type III"/>
    <property type="match status" value="3"/>
</dbReference>
<reference evidence="6" key="1">
    <citation type="submission" date="2025-08" db="UniProtKB">
        <authorList>
            <consortium name="Ensembl"/>
        </authorList>
    </citation>
    <scope>IDENTIFICATION</scope>
</reference>
<feature type="domain" description="Fibronectin type-III" evidence="5">
    <location>
        <begin position="583"/>
        <end position="676"/>
    </location>
</feature>
<dbReference type="PANTHER" id="PTHR13817">
    <property type="entry name" value="TITIN"/>
    <property type="match status" value="1"/>
</dbReference>
<dbReference type="InterPro" id="IPR036179">
    <property type="entry name" value="Ig-like_dom_sf"/>
</dbReference>
<dbReference type="Pfam" id="PF07679">
    <property type="entry name" value="I-set"/>
    <property type="match status" value="4"/>
</dbReference>
<reference evidence="6" key="2">
    <citation type="submission" date="2025-09" db="UniProtKB">
        <authorList>
            <consortium name="Ensembl"/>
        </authorList>
    </citation>
    <scope>IDENTIFICATION</scope>
</reference>
<accession>A0A8C5AZG5</accession>
<dbReference type="InterPro" id="IPR050964">
    <property type="entry name" value="Striated_Muscle_Regulatory"/>
</dbReference>
<dbReference type="InterPro" id="IPR036116">
    <property type="entry name" value="FN3_sf"/>
</dbReference>
<dbReference type="GO" id="GO:0005198">
    <property type="term" value="F:structural molecule activity"/>
    <property type="evidence" value="ECO:0007669"/>
    <property type="project" value="UniProtKB-ARBA"/>
</dbReference>
<evidence type="ECO:0000256" key="2">
    <source>
        <dbReference type="ARBA" id="ARBA00023319"/>
    </source>
</evidence>
<keyword evidence="1" id="KW-0677">Repeat</keyword>
<dbReference type="Gene3D" id="2.60.40.10">
    <property type="entry name" value="Immunoglobulins"/>
    <property type="match status" value="12"/>
</dbReference>
<dbReference type="InterPro" id="IPR013783">
    <property type="entry name" value="Ig-like_fold"/>
</dbReference>
<feature type="region of interest" description="Disordered" evidence="3">
    <location>
        <begin position="12"/>
        <end position="57"/>
    </location>
</feature>
<gene>
    <name evidence="6" type="primary">MYOM1</name>
</gene>
<keyword evidence="2" id="KW-0393">Immunoglobulin domain</keyword>
<dbReference type="PROSITE" id="PS50835">
    <property type="entry name" value="IG_LIKE"/>
    <property type="match status" value="5"/>
</dbReference>
<dbReference type="SMART" id="SM00409">
    <property type="entry name" value="IG"/>
    <property type="match status" value="6"/>
</dbReference>
<dbReference type="Pfam" id="PF00041">
    <property type="entry name" value="fn3"/>
    <property type="match status" value="5"/>
</dbReference>
<dbReference type="Ensembl" id="ENSGMOT00000064464.1">
    <property type="protein sequence ID" value="ENSGMOP00000039570.1"/>
    <property type="gene ID" value="ENSGMOG00000005713.2"/>
</dbReference>
<dbReference type="SMART" id="SM00060">
    <property type="entry name" value="FN3"/>
    <property type="match status" value="5"/>
</dbReference>
<dbReference type="SUPFAM" id="SSF48726">
    <property type="entry name" value="Immunoglobulin"/>
    <property type="match status" value="6"/>
</dbReference>
<evidence type="ECO:0000313" key="7">
    <source>
        <dbReference type="Proteomes" id="UP000694546"/>
    </source>
</evidence>
<name>A0A8C5AZG5_GADMO</name>
<dbReference type="PANTHER" id="PTHR13817:SF16">
    <property type="entry name" value="MYOMESIN-1"/>
    <property type="match status" value="1"/>
</dbReference>
<dbReference type="SMART" id="SM00408">
    <property type="entry name" value="IGc2"/>
    <property type="match status" value="3"/>
</dbReference>
<feature type="compositionally biased region" description="Low complexity" evidence="3">
    <location>
        <begin position="46"/>
        <end position="57"/>
    </location>
</feature>
<dbReference type="InterPro" id="IPR003599">
    <property type="entry name" value="Ig_sub"/>
</dbReference>
<feature type="domain" description="Ig-like" evidence="4">
    <location>
        <begin position="1315"/>
        <end position="1408"/>
    </location>
</feature>
<evidence type="ECO:0000256" key="1">
    <source>
        <dbReference type="ARBA" id="ARBA00022737"/>
    </source>
</evidence>
<dbReference type="GeneTree" id="ENSGT00940000154982"/>
<evidence type="ECO:0000313" key="6">
    <source>
        <dbReference type="Ensembl" id="ENSGMOP00000039570.1"/>
    </source>
</evidence>
<dbReference type="PRINTS" id="PR00014">
    <property type="entry name" value="FNTYPEIII"/>
</dbReference>
<dbReference type="InterPro" id="IPR003598">
    <property type="entry name" value="Ig_sub2"/>
</dbReference>
<evidence type="ECO:0000259" key="5">
    <source>
        <dbReference type="PROSITE" id="PS50853"/>
    </source>
</evidence>
<feature type="domain" description="Fibronectin type-III" evidence="5">
    <location>
        <begin position="355"/>
        <end position="450"/>
    </location>
</feature>
<feature type="domain" description="Fibronectin type-III" evidence="5">
    <location>
        <begin position="793"/>
        <end position="889"/>
    </location>
</feature>
<dbReference type="CDD" id="cd00096">
    <property type="entry name" value="Ig"/>
    <property type="match status" value="1"/>
</dbReference>
<dbReference type="InterPro" id="IPR003961">
    <property type="entry name" value="FN3_dom"/>
</dbReference>
<dbReference type="CDD" id="cd00063">
    <property type="entry name" value="FN3"/>
    <property type="match status" value="5"/>
</dbReference>
<dbReference type="CDD" id="cd20951">
    <property type="entry name" value="IgI_titin_I1-like"/>
    <property type="match status" value="1"/>
</dbReference>
<proteinExistence type="predicted"/>
<feature type="domain" description="Fibronectin type-III" evidence="5">
    <location>
        <begin position="482"/>
        <end position="576"/>
    </location>
</feature>
<sequence>MPGSLPFYQKHQRHYDHDYRSSETQALVSKYRASSRSSSGYPAHTSSSYSGLEQSSQLTKRAKATHLAVDREHHIIGYVVPIFRGRYQNNSLKHLPPYANGRCLRCRQIYENEEHSKRMNKDSLMHAPEFVIKPRSHTVWENQSVRLHCTLSGWPNPHVVWYKNNVTIDPIAHPGKYKIESSYSVHSLEIDRCDFDDTAQYHVSAMNAKGEQSAYASVVVKRFKGEMDTSAPSPRLGQVSEYGITFKTHIVDTFGVSFGREGETMSLGCTVIIHPNLERYQPGVEWYRDDVLLAPSKWHQMHWSGDRATLTLTHLNKEDEGLYTLRVTTKSGYETYSAYVFVRDADAEVEGAPGAPLDVRCLDANKDYVIVSWKQPAVDGGNSILGYFVDRCEVGTNHWIQCNDTPVKFARLPVTGLVEGRSYAFRVRAVNKSGMSRPSRTSEPVAAVDAADRARMRGTSAPVTGQIIVTEEEPAEGVVPGKPLELEVTEATKNYVVLSWKPPGERGHEGIMYYVEKCVSGTDSWQRVNTEIPVKSPRFALFDLAEGKSYSFRVRCCNSAGVGEPSPPTEATTVGDKLDVPAAPERVVATRNTATSVVVSWEKSRHAKDLVGYYIETSVVGSDTWEPCNNKPVPGSRFVCHGLVTGETYVFKVRAVNAAGISMSSQESEPVLVKAAIGTLHSPSSPAPPFGISVLECVRDSMVLGWKQPAFVGGSDIIGYFVDYREVFDGLEGQWHEANIQSVSDRAYRVCDLKENKKYQFQVRAANMAGVGIPSLPSNTFLCEEWTIAVPGPPHDLQVTEVRSSSLVLLWKPPVYQGRDAVNGFYVDIKEAGASEEAWRGINKKATDSKFIKIENLQEGEKYVFRVRAQNNAGVGNASEVTEPTLAETKAGTKEIMVDVDDDGVISLNFECSAMSAESKFVWSKNYEEISDTERIAVETKGTSFLAPGEEDIGVYSCSVTHTDGASASYDLTAEELKKLLETSHDHKFPIIPLKSELAVELQEKGRVRFWLQAEKISANGKVDYVFNDNSLSAGEKYKMNFDKNTGVIEMIMESLTPKDEGTFTFQLQDGKATNQSSLVLIGDVFKALQKESEFQMKEWVRKQGPHFVEYLGFEVTPECCVILKCKVGNIKKDTVALWQKDGQEIKSDQQLSFTEGVLKLEIAQISKKDAGVYNIVLKDDRGKDTSTLNLTDQGIYTSFSRINSPVGCVFPANSSTALKITSTDEGIRLYTFVSYYNDLLQVTWHYKDSAISFSDRIKSGVVGEQLWLQIKEPTEKDTGKYAIEFNDGKGGLRRTVELSGQGQLPPDASYVFLPDRARVKGGLPDVVTIQEGKDLNLTCNISGDPVPEVTWLKNEREIVSDDHLLLKFESGKFASFIITKVNSDDSGKYSILVKNKFGTESGEFTVSVFNHPEELGGKK</sequence>
<feature type="domain" description="Fibronectin type-III" evidence="5">
    <location>
        <begin position="688"/>
        <end position="786"/>
    </location>
</feature>
<protein>
    <submittedName>
        <fullName evidence="6">Myomesin 1</fullName>
    </submittedName>
</protein>
<dbReference type="InterPro" id="IPR007110">
    <property type="entry name" value="Ig-like_dom"/>
</dbReference>
<evidence type="ECO:0000259" key="4">
    <source>
        <dbReference type="PROSITE" id="PS50835"/>
    </source>
</evidence>
<feature type="domain" description="Ig-like" evidence="4">
    <location>
        <begin position="234"/>
        <end position="341"/>
    </location>
</feature>
<feature type="domain" description="Ig-like" evidence="4">
    <location>
        <begin position="1106"/>
        <end position="1192"/>
    </location>
</feature>
<dbReference type="GO" id="GO:0031430">
    <property type="term" value="C:M band"/>
    <property type="evidence" value="ECO:0007669"/>
    <property type="project" value="TreeGrafter"/>
</dbReference>
<feature type="domain" description="Ig-like" evidence="4">
    <location>
        <begin position="884"/>
        <end position="973"/>
    </location>
</feature>
<dbReference type="GO" id="GO:0045214">
    <property type="term" value="P:sarcomere organization"/>
    <property type="evidence" value="ECO:0007669"/>
    <property type="project" value="TreeGrafter"/>
</dbReference>
<organism evidence="6 7">
    <name type="scientific">Gadus morhua</name>
    <name type="common">Atlantic cod</name>
    <dbReference type="NCBI Taxonomy" id="8049"/>
    <lineage>
        <taxon>Eukaryota</taxon>
        <taxon>Metazoa</taxon>
        <taxon>Chordata</taxon>
        <taxon>Craniata</taxon>
        <taxon>Vertebrata</taxon>
        <taxon>Euteleostomi</taxon>
        <taxon>Actinopterygii</taxon>
        <taxon>Neopterygii</taxon>
        <taxon>Teleostei</taxon>
        <taxon>Neoteleostei</taxon>
        <taxon>Acanthomorphata</taxon>
        <taxon>Zeiogadaria</taxon>
        <taxon>Gadariae</taxon>
        <taxon>Gadiformes</taxon>
        <taxon>Gadoidei</taxon>
        <taxon>Gadidae</taxon>
        <taxon>Gadus</taxon>
    </lineage>
</organism>
<dbReference type="Proteomes" id="UP000694546">
    <property type="component" value="Chromosome 23"/>
</dbReference>
<dbReference type="GO" id="GO:0032982">
    <property type="term" value="C:myosin filament"/>
    <property type="evidence" value="ECO:0007669"/>
    <property type="project" value="UniProtKB-KW"/>
</dbReference>
<dbReference type="PROSITE" id="PS50853">
    <property type="entry name" value="FN3"/>
    <property type="match status" value="5"/>
</dbReference>
<keyword evidence="7" id="KW-1185">Reference proteome</keyword>
<dbReference type="InterPro" id="IPR013098">
    <property type="entry name" value="Ig_I-set"/>
</dbReference>